<dbReference type="RefSeq" id="WP_200354286.1">
    <property type="nucleotide sequence ID" value="NZ_JAENIL010000006.1"/>
</dbReference>
<dbReference type="SUPFAM" id="SSF54001">
    <property type="entry name" value="Cysteine proteinases"/>
    <property type="match status" value="1"/>
</dbReference>
<dbReference type="InterPro" id="IPR029058">
    <property type="entry name" value="AB_hydrolase_fold"/>
</dbReference>
<name>A0A934RY89_9BACT</name>
<dbReference type="Pfam" id="PF01841">
    <property type="entry name" value="Transglut_core"/>
    <property type="match status" value="1"/>
</dbReference>
<dbReference type="Proteomes" id="UP000617628">
    <property type="component" value="Unassembled WGS sequence"/>
</dbReference>
<sequence>MKRPNFIRLLWTFCWVLCWLGSERCHARDLGELEAAFDRAGENGDSLRTAFEASGGEHREALRFLLENMPDADLVNLSGDYLLENIELALSARESSPWGQRVPWLLFLNYVLPYANLDETREDWRGEMRVRCLPIIDGIESPAAAAHELNRELFKKVGVKYSTKRLRPNQSPSETIEQGMASCTGLSILLVDACRSVGIPARVVGTPLWTNKRGNHTWVEIWDGQWHFAGACEASKKGLNHGWFVRDASLAQGEVPEHSIYAASFKKTETKFPMVWDRGNQMVSAENVSAFYNRFAEEKKGVRLLVDVYTREGKRRMVHDVSAYRLPEGNKIAAGTSKGKGDDTNNILEFMLPKAGAYLLVSGGYEKRVELAAGQNHIKWNLEESVPDSDGRIRRELEGYWNLSKSEKVSYAFSSEANALMRERPKRMRALVWESYQKSSAHDELKEDLEARRVRFGEHESPYFGKTVGRRPTGGWPLFIAMHGGGGAPAEVNDSQWEIMKRYYKDQPTLEGYKYLALRAPNNKWNGFYDDYVYPLVQNLVKQFLLFEDVNPDRVFLIGYSHGGYGAFSIGPKIPDRFAAIHASAAAPTDGQTSALNLRNTAFSFMIGEKDLAYDRLSRCQAFDREVRRLKGGREDIFPVTYLFKAGYPHSGLPDRDQILEMYPSRRDVVPRELSWEMTDTVVDRFFWLGVENPEKRQRVFASCKGNFLRVETVGRKEVTVFLDERLVDFGKPLTVKIDGKYKNQEVVIEPSLNVLCDSLEKRGDIRLAFSCALVVRGNRVLSQDS</sequence>
<dbReference type="PANTHER" id="PTHR35532">
    <property type="entry name" value="SIMILAR TO POLYHYDROXYALKANOATE DEPOLYMERASE"/>
    <property type="match status" value="1"/>
</dbReference>
<dbReference type="PANTHER" id="PTHR35532:SF5">
    <property type="entry name" value="CARBOHYDRATE-BINDING DOMAIN-CONTAINING PROTEIN"/>
    <property type="match status" value="1"/>
</dbReference>
<evidence type="ECO:0000313" key="3">
    <source>
        <dbReference type="Proteomes" id="UP000617628"/>
    </source>
</evidence>
<evidence type="ECO:0000313" key="2">
    <source>
        <dbReference type="EMBL" id="MBK1876069.1"/>
    </source>
</evidence>
<dbReference type="InterPro" id="IPR038765">
    <property type="entry name" value="Papain-like_cys_pep_sf"/>
</dbReference>
<dbReference type="SUPFAM" id="SSF53474">
    <property type="entry name" value="alpha/beta-Hydrolases"/>
    <property type="match status" value="1"/>
</dbReference>
<dbReference type="Gene3D" id="3.10.620.30">
    <property type="match status" value="1"/>
</dbReference>
<feature type="domain" description="Transglutaminase-like" evidence="1">
    <location>
        <begin position="175"/>
        <end position="233"/>
    </location>
</feature>
<evidence type="ECO:0000259" key="1">
    <source>
        <dbReference type="SMART" id="SM00460"/>
    </source>
</evidence>
<proteinExistence type="predicted"/>
<dbReference type="EMBL" id="JAENIL010000006">
    <property type="protein sequence ID" value="MBK1876069.1"/>
    <property type="molecule type" value="Genomic_DNA"/>
</dbReference>
<comment type="caution">
    <text evidence="2">The sequence shown here is derived from an EMBL/GenBank/DDBJ whole genome shotgun (WGS) entry which is preliminary data.</text>
</comment>
<dbReference type="AlphaFoldDB" id="A0A934RY89"/>
<organism evidence="2 3">
    <name type="scientific">Pelagicoccus mobilis</name>
    <dbReference type="NCBI Taxonomy" id="415221"/>
    <lineage>
        <taxon>Bacteria</taxon>
        <taxon>Pseudomonadati</taxon>
        <taxon>Verrucomicrobiota</taxon>
        <taxon>Opitutia</taxon>
        <taxon>Puniceicoccales</taxon>
        <taxon>Pelagicoccaceae</taxon>
        <taxon>Pelagicoccus</taxon>
    </lineage>
</organism>
<accession>A0A934RY89</accession>
<keyword evidence="3" id="KW-1185">Reference proteome</keyword>
<dbReference type="Gene3D" id="3.40.50.1820">
    <property type="entry name" value="alpha/beta hydrolase"/>
    <property type="match status" value="1"/>
</dbReference>
<protein>
    <recommendedName>
        <fullName evidence="1">Transglutaminase-like domain-containing protein</fullName>
    </recommendedName>
</protein>
<dbReference type="SMART" id="SM00460">
    <property type="entry name" value="TGc"/>
    <property type="match status" value="1"/>
</dbReference>
<dbReference type="InterPro" id="IPR002931">
    <property type="entry name" value="Transglutaminase-like"/>
</dbReference>
<gene>
    <name evidence="2" type="ORF">JIN87_04260</name>
</gene>
<reference evidence="2" key="1">
    <citation type="submission" date="2021-01" db="EMBL/GenBank/DDBJ databases">
        <title>Modified the classification status of verrucomicrobia.</title>
        <authorList>
            <person name="Feng X."/>
        </authorList>
    </citation>
    <scope>NUCLEOTIDE SEQUENCE</scope>
    <source>
        <strain evidence="2">KCTC 13126</strain>
    </source>
</reference>